<organism evidence="1">
    <name type="scientific">viral metagenome</name>
    <dbReference type="NCBI Taxonomy" id="1070528"/>
    <lineage>
        <taxon>unclassified sequences</taxon>
        <taxon>metagenomes</taxon>
        <taxon>organismal metagenomes</taxon>
    </lineage>
</organism>
<protein>
    <submittedName>
        <fullName evidence="1">Uncharacterized protein</fullName>
    </submittedName>
</protein>
<sequence>MDSLIEKYLRNPGIEMITLKKNGCIVYVSEHDRIVHFLLSSYIKRCIDNKN</sequence>
<accession>A0A6C0H2G1</accession>
<proteinExistence type="predicted"/>
<dbReference type="AlphaFoldDB" id="A0A6C0H2G1"/>
<name>A0A6C0H2G1_9ZZZZ</name>
<evidence type="ECO:0000313" key="1">
    <source>
        <dbReference type="EMBL" id="QHT74728.1"/>
    </source>
</evidence>
<dbReference type="EMBL" id="MN739858">
    <property type="protein sequence ID" value="QHT74728.1"/>
    <property type="molecule type" value="Genomic_DNA"/>
</dbReference>
<reference evidence="1" key="1">
    <citation type="journal article" date="2020" name="Nature">
        <title>Giant virus diversity and host interactions through global metagenomics.</title>
        <authorList>
            <person name="Schulz F."/>
            <person name="Roux S."/>
            <person name="Paez-Espino D."/>
            <person name="Jungbluth S."/>
            <person name="Walsh D.A."/>
            <person name="Denef V.J."/>
            <person name="McMahon K.D."/>
            <person name="Konstantinidis K.T."/>
            <person name="Eloe-Fadrosh E.A."/>
            <person name="Kyrpides N.C."/>
            <person name="Woyke T."/>
        </authorList>
    </citation>
    <scope>NUCLEOTIDE SEQUENCE</scope>
    <source>
        <strain evidence="1">GVMAG-M-3300023179-62</strain>
    </source>
</reference>